<sequence>MIGIVMNTYWYEPLRNIPADRLAVQRALAFFVAWFLDPIIYGEYPLEMRKLLGSSLPTFSLEEKKKLENKLDFIGINHYSTLYVKDCMFSQCDIDKLQWLWNASVFFTGERNGIPIGVPTAMPLSHVVPYGLEKIVSYVKERYNNTPMFITENGYPQGSNPNVSTEDLINDSRRIEYLSNYLESLTVAMKHGADVRGYFIWSLLDNFEWSFGYFRNLSMAPAKKSKSVNKRYLNVNEESPDKDGGSGSKAKQRKRKLSDMLGPQWSREEVVRFYEAYRKYGKDWKKVAAVVRNRSVEMVEALYNMNKAYLSLPEGTASVVGLTAMMTDHYNVLEGNDSDRESNDVSVISRKPQKRARGKFQLNVSKPDGKFPDLLHSQSISSSYGCLSLLKKRRSGGSQPRVKGKRTPRFPVSYTYNRDDREKFLSPNKPGLRSYLDSNDDDVAHDVALALAKASQRGSSPQFSQTPNRRTERMRSSSVQNGEKTHAESERARTKLVGAATAMDEDCLEGSLGSREAENGEFAREANYLMGAEGVGTVEVPRKGKKFHRKRPKVEEIDNNHFDDVREACSGTEEGLSLSNVKGKIETEVTNAKTERSSSQGPRKRSRQLFFGDESSALDALQTLADLSLLMPSSTIESESSVQFKEEKRTLEVADKASAPEAMSANQKKEKMKTMAAKERGHKSMVGVEITTQKSAKLGRDSGLNVTGFSEAKGSAFQSTSKLRKGKFKSLPSKIPKVEVHDDPSLYEHQKTEALAEEGKKSISKAKRTIQIGLPPKQGKLIRSAECSSGTETQKTGADSAASSGQVPTVNPVNLPTKVRSRRKMPKELNSSESVRNDQPAKYAPPLHDKALDLKEKLSHALSSRLLRRWCSYEWFYSAIDYPWFAKREFVEYLNHVGLGHIPRLTRVEWGVIRSSLGKPRRLSQQFLREEKAKLEQYRESVRTHYTELRAGVREGLPTDLARPLSVGQRVVACHPRTREIHDGSILTVDRNRCRVQFDRPELGVEFVMDIDCMPSSLLENMPEALRKQSITVDKFCENYNEPNLSRPSDCKEGGYMNFASSEQENLNGPPRISSYPLNTLVKQEKMDAVNCISQPKAAANEIVNVQEATYTQPSTLAQIQAREADIRALSDLTRALDKKEALLLELRHMNDEVQENQKDGENFVKDLEPFKKQYATVLVQLQEANDQVSSALLYLRQRNTYPKNPQSPLMKSMANSVIPGGPPSSFDHSGLLFQDSGSHVAEIVEGSRLKAKTMVETAIQAMSSLKGGDDAFARIEEALDSAKNMHFRVDSDILSTKSFTSLDPVNGSLVGSQGLSTSCMSEPTVVHPSGPKLNGSSELNEANIPSELISSCIATLLMIQTCTERQYPPADVAQILDSAVTSLKPCCSQNLHVYGEIQRCMGIVKNQILALIPT</sequence>
<feature type="region of interest" description="Disordered" evidence="5">
    <location>
        <begin position="393"/>
        <end position="413"/>
    </location>
</feature>
<dbReference type="PANTHER" id="PTHR21689:SF2">
    <property type="entry name" value="PROTEIN LIN-9 HOMOLOG"/>
    <property type="match status" value="1"/>
</dbReference>
<evidence type="ECO:0000256" key="5">
    <source>
        <dbReference type="SAM" id="MobiDB-lite"/>
    </source>
</evidence>
<dbReference type="Gene3D" id="1.10.10.60">
    <property type="entry name" value="Homeodomain-like"/>
    <property type="match status" value="1"/>
</dbReference>
<name>A0A9Q0KCH8_9MAGN</name>
<feature type="domain" description="SANT" evidence="6">
    <location>
        <begin position="260"/>
        <end position="297"/>
    </location>
</feature>
<evidence type="ECO:0000259" key="6">
    <source>
        <dbReference type="PROSITE" id="PS51293"/>
    </source>
</evidence>
<dbReference type="InterPro" id="IPR001360">
    <property type="entry name" value="Glyco_hydro_1"/>
</dbReference>
<dbReference type="OrthoDB" id="2339771at2759"/>
<feature type="region of interest" description="Disordered" evidence="5">
    <location>
        <begin position="452"/>
        <end position="492"/>
    </location>
</feature>
<dbReference type="GO" id="GO:0005654">
    <property type="term" value="C:nucleoplasm"/>
    <property type="evidence" value="ECO:0007669"/>
    <property type="project" value="TreeGrafter"/>
</dbReference>
<dbReference type="PANTHER" id="PTHR21689">
    <property type="entry name" value="LIN-9"/>
    <property type="match status" value="1"/>
</dbReference>
<dbReference type="SUPFAM" id="SSF46689">
    <property type="entry name" value="Homeodomain-like"/>
    <property type="match status" value="1"/>
</dbReference>
<dbReference type="GO" id="GO:0003677">
    <property type="term" value="F:DNA binding"/>
    <property type="evidence" value="ECO:0007669"/>
    <property type="project" value="TreeGrafter"/>
</dbReference>
<dbReference type="PRINTS" id="PR00131">
    <property type="entry name" value="GLHYDRLASE1"/>
</dbReference>
<gene>
    <name evidence="7" type="ORF">NE237_014653</name>
</gene>
<dbReference type="EMBL" id="JAMYWD010000006">
    <property type="protein sequence ID" value="KAJ4967952.1"/>
    <property type="molecule type" value="Genomic_DNA"/>
</dbReference>
<dbReference type="Pfam" id="PF00232">
    <property type="entry name" value="Glyco_hydro_1"/>
    <property type="match status" value="1"/>
</dbReference>
<evidence type="ECO:0000256" key="3">
    <source>
        <dbReference type="ARBA" id="ARBA00023242"/>
    </source>
</evidence>
<dbReference type="InterPro" id="IPR001005">
    <property type="entry name" value="SANT/Myb"/>
</dbReference>
<keyword evidence="3" id="KW-0539">Nucleus</keyword>
<dbReference type="PROSITE" id="PS51293">
    <property type="entry name" value="SANT"/>
    <property type="match status" value="1"/>
</dbReference>
<evidence type="ECO:0000256" key="1">
    <source>
        <dbReference type="ARBA" id="ARBA00004123"/>
    </source>
</evidence>
<feature type="coiled-coil region" evidence="4">
    <location>
        <begin position="1130"/>
        <end position="1160"/>
    </location>
</feature>
<dbReference type="InterPro" id="IPR033471">
    <property type="entry name" value="DIRP"/>
</dbReference>
<evidence type="ECO:0000313" key="8">
    <source>
        <dbReference type="Proteomes" id="UP001141806"/>
    </source>
</evidence>
<evidence type="ECO:0000313" key="7">
    <source>
        <dbReference type="EMBL" id="KAJ4967952.1"/>
    </source>
</evidence>
<feature type="compositionally biased region" description="Polar residues" evidence="5">
    <location>
        <begin position="786"/>
        <end position="814"/>
    </location>
</feature>
<dbReference type="GO" id="GO:0017053">
    <property type="term" value="C:transcription repressor complex"/>
    <property type="evidence" value="ECO:0007669"/>
    <property type="project" value="InterPro"/>
</dbReference>
<dbReference type="GO" id="GO:0051726">
    <property type="term" value="P:regulation of cell cycle"/>
    <property type="evidence" value="ECO:0007669"/>
    <property type="project" value="TreeGrafter"/>
</dbReference>
<organism evidence="7 8">
    <name type="scientific">Protea cynaroides</name>
    <dbReference type="NCBI Taxonomy" id="273540"/>
    <lineage>
        <taxon>Eukaryota</taxon>
        <taxon>Viridiplantae</taxon>
        <taxon>Streptophyta</taxon>
        <taxon>Embryophyta</taxon>
        <taxon>Tracheophyta</taxon>
        <taxon>Spermatophyta</taxon>
        <taxon>Magnoliopsida</taxon>
        <taxon>Proteales</taxon>
        <taxon>Proteaceae</taxon>
        <taxon>Protea</taxon>
    </lineage>
</organism>
<dbReference type="InterPro" id="IPR009057">
    <property type="entry name" value="Homeodomain-like_sf"/>
</dbReference>
<dbReference type="CDD" id="cd00167">
    <property type="entry name" value="SANT"/>
    <property type="match status" value="1"/>
</dbReference>
<dbReference type="SUPFAM" id="SSF51445">
    <property type="entry name" value="(Trans)glycosidases"/>
    <property type="match status" value="1"/>
</dbReference>
<dbReference type="InterPro" id="IPR017853">
    <property type="entry name" value="GH"/>
</dbReference>
<dbReference type="GO" id="GO:0006351">
    <property type="term" value="P:DNA-templated transcription"/>
    <property type="evidence" value="ECO:0007669"/>
    <property type="project" value="InterPro"/>
</dbReference>
<dbReference type="InterPro" id="IPR017884">
    <property type="entry name" value="SANT_dom"/>
</dbReference>
<feature type="compositionally biased region" description="Basic and acidic residues" evidence="5">
    <location>
        <begin position="483"/>
        <end position="492"/>
    </location>
</feature>
<feature type="compositionally biased region" description="Polar residues" evidence="5">
    <location>
        <begin position="588"/>
        <end position="601"/>
    </location>
</feature>
<dbReference type="Pfam" id="PF06584">
    <property type="entry name" value="DIRP"/>
    <property type="match status" value="1"/>
</dbReference>
<comment type="similarity">
    <text evidence="2">Belongs to the glycosyl hydrolase 1 family.</text>
</comment>
<dbReference type="SMART" id="SM00717">
    <property type="entry name" value="SANT"/>
    <property type="match status" value="1"/>
</dbReference>
<evidence type="ECO:0000256" key="4">
    <source>
        <dbReference type="SAM" id="Coils"/>
    </source>
</evidence>
<dbReference type="InterPro" id="IPR010561">
    <property type="entry name" value="LIN-9/ALY1"/>
</dbReference>
<dbReference type="Pfam" id="PF00249">
    <property type="entry name" value="Myb_DNA-binding"/>
    <property type="match status" value="1"/>
</dbReference>
<dbReference type="Proteomes" id="UP001141806">
    <property type="component" value="Unassembled WGS sequence"/>
</dbReference>
<feature type="region of interest" description="Disordered" evidence="5">
    <location>
        <begin position="587"/>
        <end position="607"/>
    </location>
</feature>
<dbReference type="SMART" id="SM01135">
    <property type="entry name" value="DIRP"/>
    <property type="match status" value="1"/>
</dbReference>
<evidence type="ECO:0000256" key="2">
    <source>
        <dbReference type="ARBA" id="ARBA00010838"/>
    </source>
</evidence>
<dbReference type="GO" id="GO:0005975">
    <property type="term" value="P:carbohydrate metabolic process"/>
    <property type="evidence" value="ECO:0007669"/>
    <property type="project" value="InterPro"/>
</dbReference>
<dbReference type="Gene3D" id="3.20.20.80">
    <property type="entry name" value="Glycosidases"/>
    <property type="match status" value="1"/>
</dbReference>
<dbReference type="GO" id="GO:0006357">
    <property type="term" value="P:regulation of transcription by RNA polymerase II"/>
    <property type="evidence" value="ECO:0007669"/>
    <property type="project" value="TreeGrafter"/>
</dbReference>
<keyword evidence="4" id="KW-0175">Coiled coil</keyword>
<comment type="caution">
    <text evidence="7">The sequence shown here is derived from an EMBL/GenBank/DDBJ whole genome shotgun (WGS) entry which is preliminary data.</text>
</comment>
<feature type="region of interest" description="Disordered" evidence="5">
    <location>
        <begin position="771"/>
        <end position="844"/>
    </location>
</feature>
<keyword evidence="8" id="KW-1185">Reference proteome</keyword>
<feature type="compositionally biased region" description="Polar residues" evidence="5">
    <location>
        <begin position="456"/>
        <end position="468"/>
    </location>
</feature>
<comment type="subcellular location">
    <subcellularLocation>
        <location evidence="1">Nucleus</location>
    </subcellularLocation>
</comment>
<protein>
    <recommendedName>
        <fullName evidence="6">SANT domain-containing protein</fullName>
    </recommendedName>
</protein>
<feature type="region of interest" description="Disordered" evidence="5">
    <location>
        <begin position="234"/>
        <end position="260"/>
    </location>
</feature>
<proteinExistence type="inferred from homology"/>
<dbReference type="GO" id="GO:0004553">
    <property type="term" value="F:hydrolase activity, hydrolyzing O-glycosyl compounds"/>
    <property type="evidence" value="ECO:0007669"/>
    <property type="project" value="InterPro"/>
</dbReference>
<accession>A0A9Q0KCH8</accession>
<reference evidence="7" key="1">
    <citation type="journal article" date="2023" name="Plant J.">
        <title>The genome of the king protea, Protea cynaroides.</title>
        <authorList>
            <person name="Chang J."/>
            <person name="Duong T.A."/>
            <person name="Schoeman C."/>
            <person name="Ma X."/>
            <person name="Roodt D."/>
            <person name="Barker N."/>
            <person name="Li Z."/>
            <person name="Van de Peer Y."/>
            <person name="Mizrachi E."/>
        </authorList>
    </citation>
    <scope>NUCLEOTIDE SEQUENCE</scope>
    <source>
        <tissue evidence="7">Young leaves</tissue>
    </source>
</reference>